<dbReference type="PANTHER" id="PTHR24406">
    <property type="entry name" value="TRANSCRIPTIONAL REPRESSOR CTCFL-RELATED"/>
    <property type="match status" value="1"/>
</dbReference>
<keyword evidence="11" id="KW-1185">Reference proteome</keyword>
<feature type="region of interest" description="Disordered" evidence="8">
    <location>
        <begin position="342"/>
        <end position="366"/>
    </location>
</feature>
<dbReference type="Proteomes" id="UP001152320">
    <property type="component" value="Chromosome 6"/>
</dbReference>
<dbReference type="FunFam" id="3.30.160.60:FF:000145">
    <property type="entry name" value="Zinc finger protein 574"/>
    <property type="match status" value="1"/>
</dbReference>
<comment type="caution">
    <text evidence="10">The sequence shown here is derived from an EMBL/GenBank/DDBJ whole genome shotgun (WGS) entry which is preliminary data.</text>
</comment>
<dbReference type="SMART" id="SM00355">
    <property type="entry name" value="ZnF_C2H2"/>
    <property type="match status" value="9"/>
</dbReference>
<feature type="compositionally biased region" description="Polar residues" evidence="8">
    <location>
        <begin position="342"/>
        <end position="354"/>
    </location>
</feature>
<evidence type="ECO:0000256" key="7">
    <source>
        <dbReference type="PROSITE-ProRule" id="PRU00042"/>
    </source>
</evidence>
<evidence type="ECO:0000256" key="6">
    <source>
        <dbReference type="ARBA" id="ARBA00023242"/>
    </source>
</evidence>
<dbReference type="InterPro" id="IPR036236">
    <property type="entry name" value="Znf_C2H2_sf"/>
</dbReference>
<sequence length="728" mass="83227">MDEVDIQIKVLKENNPILFTWWNKETKTVEGCIVTCHCQDFGIYYSSYAKSVKGRKSKDCFEVFSSGGTVKFAEALEKAEILTLPKETDCESILGKKVRTKQICDSPVSGFHERNRNSKKGEEDETGDVRIALEESVDCNVEFESITPTKKDEVQLEKKHDRDIKEKDVITVHTRKGPEQENYCCSENANTRTVVDKGSLEYQKYGIGGASVLSALSLEDEKDGNKSEKMLDLQDGEEECDREIKKINDIESCNQRTEGSHQVVENSVENVEENTAPILPVNHGVTDIEGSAASVGQVIDVSTLSADSVVVLDESKGGVSEVDRALYEALKGIIEVSEANVSEQSSWQQTSRPSQDLPKKSSELDLESLSEPVNPVVVINTPAMIKYREHKNEEYLKRLHQLRTMKKVVTIICEICGALRTNKSFANHMAAFHSKEERERNFTCEICGKKFLRPENLQRHLLTHTDCRAYCSYCDKSFKHEYSRKAHEKIHWEKPPPPPVRKPRYKTLNPKIRRKPSEIDEEYRNVKSQKSKGPLKQEGSKDPRSKTVACSTCGKVVSRKSIRRHMRNHYRKPDSDDSVKATSKSLNVACELCGKVLRERNLKLHMNTVHNPRLVKCEICGKMVRNGSMYGHAKLHTEEKPHVCSYCSATFHFKSSLHAHLRKHTKERPIQCRFCDHTFSRYETRLNHERRHTGERPYKCNLCQKDWKDRGAYKQHMLKYHPGVAHDV</sequence>
<feature type="domain" description="C2H2-type" evidence="9">
    <location>
        <begin position="469"/>
        <end position="496"/>
    </location>
</feature>
<comment type="subcellular location">
    <subcellularLocation>
        <location evidence="1">Nucleus</location>
    </subcellularLocation>
</comment>
<name>A0A9Q1C8K4_HOLLE</name>
<dbReference type="InterPro" id="IPR013087">
    <property type="entry name" value="Znf_C2H2_type"/>
</dbReference>
<dbReference type="SUPFAM" id="SSF57667">
    <property type="entry name" value="beta-beta-alpha zinc fingers"/>
    <property type="match status" value="3"/>
</dbReference>
<evidence type="ECO:0000256" key="2">
    <source>
        <dbReference type="ARBA" id="ARBA00022723"/>
    </source>
</evidence>
<keyword evidence="3" id="KW-0677">Repeat</keyword>
<reference evidence="10" key="1">
    <citation type="submission" date="2021-10" db="EMBL/GenBank/DDBJ databases">
        <title>Tropical sea cucumber genome reveals ecological adaptation and Cuvierian tubules defense mechanism.</title>
        <authorList>
            <person name="Chen T."/>
        </authorList>
    </citation>
    <scope>NUCLEOTIDE SEQUENCE</scope>
    <source>
        <strain evidence="10">Nanhai2018</strain>
        <tissue evidence="10">Muscle</tissue>
    </source>
</reference>
<evidence type="ECO:0000259" key="9">
    <source>
        <dbReference type="PROSITE" id="PS50157"/>
    </source>
</evidence>
<accession>A0A9Q1C8K4</accession>
<dbReference type="PROSITE" id="PS50157">
    <property type="entry name" value="ZINC_FINGER_C2H2_2"/>
    <property type="match status" value="5"/>
</dbReference>
<evidence type="ECO:0000256" key="8">
    <source>
        <dbReference type="SAM" id="MobiDB-lite"/>
    </source>
</evidence>
<evidence type="ECO:0000313" key="10">
    <source>
        <dbReference type="EMBL" id="KAJ8040119.1"/>
    </source>
</evidence>
<keyword evidence="5" id="KW-0862">Zinc</keyword>
<evidence type="ECO:0000313" key="11">
    <source>
        <dbReference type="Proteomes" id="UP001152320"/>
    </source>
</evidence>
<feature type="domain" description="C2H2-type" evidence="9">
    <location>
        <begin position="442"/>
        <end position="469"/>
    </location>
</feature>
<dbReference type="AlphaFoldDB" id="A0A9Q1C8K4"/>
<dbReference type="Gene3D" id="3.30.160.60">
    <property type="entry name" value="Classic Zinc Finger"/>
    <property type="match status" value="6"/>
</dbReference>
<protein>
    <submittedName>
        <fullName evidence="10">Zinc finger and SCAN domain-containing protein 10</fullName>
    </submittedName>
</protein>
<feature type="domain" description="C2H2-type" evidence="9">
    <location>
        <begin position="670"/>
        <end position="697"/>
    </location>
</feature>
<keyword evidence="2" id="KW-0479">Metal-binding</keyword>
<feature type="region of interest" description="Disordered" evidence="8">
    <location>
        <begin position="488"/>
        <end position="547"/>
    </location>
</feature>
<evidence type="ECO:0000256" key="4">
    <source>
        <dbReference type="ARBA" id="ARBA00022771"/>
    </source>
</evidence>
<dbReference type="EMBL" id="JAIZAY010000006">
    <property type="protein sequence ID" value="KAJ8040119.1"/>
    <property type="molecule type" value="Genomic_DNA"/>
</dbReference>
<dbReference type="PROSITE" id="PS00028">
    <property type="entry name" value="ZINC_FINGER_C2H2_1"/>
    <property type="match status" value="5"/>
</dbReference>
<keyword evidence="6" id="KW-0539">Nucleus</keyword>
<feature type="domain" description="C2H2-type" evidence="9">
    <location>
        <begin position="698"/>
        <end position="726"/>
    </location>
</feature>
<evidence type="ECO:0000256" key="3">
    <source>
        <dbReference type="ARBA" id="ARBA00022737"/>
    </source>
</evidence>
<dbReference type="GO" id="GO:0008270">
    <property type="term" value="F:zinc ion binding"/>
    <property type="evidence" value="ECO:0007669"/>
    <property type="project" value="UniProtKB-KW"/>
</dbReference>
<organism evidence="10 11">
    <name type="scientific">Holothuria leucospilota</name>
    <name type="common">Black long sea cucumber</name>
    <name type="synonym">Mertensiothuria leucospilota</name>
    <dbReference type="NCBI Taxonomy" id="206669"/>
    <lineage>
        <taxon>Eukaryota</taxon>
        <taxon>Metazoa</taxon>
        <taxon>Echinodermata</taxon>
        <taxon>Eleutherozoa</taxon>
        <taxon>Echinozoa</taxon>
        <taxon>Holothuroidea</taxon>
        <taxon>Aspidochirotacea</taxon>
        <taxon>Aspidochirotida</taxon>
        <taxon>Holothuriidae</taxon>
        <taxon>Holothuria</taxon>
    </lineage>
</organism>
<feature type="compositionally biased region" description="Basic and acidic residues" evidence="8">
    <location>
        <begin position="515"/>
        <end position="525"/>
    </location>
</feature>
<dbReference type="OrthoDB" id="427030at2759"/>
<evidence type="ECO:0000256" key="1">
    <source>
        <dbReference type="ARBA" id="ARBA00004123"/>
    </source>
</evidence>
<evidence type="ECO:0000256" key="5">
    <source>
        <dbReference type="ARBA" id="ARBA00022833"/>
    </source>
</evidence>
<dbReference type="GO" id="GO:0005634">
    <property type="term" value="C:nucleus"/>
    <property type="evidence" value="ECO:0007669"/>
    <property type="project" value="UniProtKB-SubCell"/>
</dbReference>
<gene>
    <name evidence="10" type="ORF">HOLleu_14325</name>
</gene>
<dbReference type="Pfam" id="PF00096">
    <property type="entry name" value="zf-C2H2"/>
    <property type="match status" value="1"/>
</dbReference>
<dbReference type="InterPro" id="IPR050888">
    <property type="entry name" value="ZnF_C2H2-type_TF"/>
</dbReference>
<keyword evidence="4 7" id="KW-0863">Zinc-finger</keyword>
<proteinExistence type="predicted"/>
<feature type="domain" description="C2H2-type" evidence="9">
    <location>
        <begin position="642"/>
        <end position="669"/>
    </location>
</feature>